<proteinExistence type="predicted"/>
<dbReference type="RefSeq" id="XP_056072501.1">
    <property type="nucleotide sequence ID" value="XM_056212193.1"/>
</dbReference>
<keyword evidence="4" id="KW-1185">Reference proteome</keyword>
<comment type="caution">
    <text evidence="3">The sequence shown here is derived from an EMBL/GenBank/DDBJ whole genome shotgun (WGS) entry which is preliminary data.</text>
</comment>
<sequence length="430" mass="48898">MAPQVSRSEFPWSSPVVIVKSGDVALTKEELADLVLGSLAADALGNDSTPVEKPTLNVKPTHPSRDLRKENAELKKALEQCRKREGAIQAVFIKNHEKEQELSAKERELDDKHSKLAIYEARLEVEKKDSSNYEFWADHTPAQADRKLKARVEYLERELARCLEREDAVLGALNENQKKEQQLAEKQLKLEKQEQCHICESKLLQITQDALEKQNRCIDMYIAEQNLVLESYRTGSAQSDAEVESESNRKWTATLQQPRSTILSCGDSKKLFDNESFAHLDEYDFELFNSTVMKSRDVELLRRHDYYKGWLDAKKAEDAEHAFNEGLLGERDAKYLWDIGDTRSASNAGHNVGASFGWSALCVELDEKDKDPRLDGRQWALADLVPLTGAQSKDFWEGVRAGSDYAAKNFMERKRSGNWYETVDGHEAIA</sequence>
<keyword evidence="1" id="KW-0175">Coiled coil</keyword>
<accession>A0A9W9CC70</accession>
<evidence type="ECO:0000256" key="1">
    <source>
        <dbReference type="SAM" id="Coils"/>
    </source>
</evidence>
<organism evidence="3 4">
    <name type="scientific">Didymosphaeria variabile</name>
    <dbReference type="NCBI Taxonomy" id="1932322"/>
    <lineage>
        <taxon>Eukaryota</taxon>
        <taxon>Fungi</taxon>
        <taxon>Dikarya</taxon>
        <taxon>Ascomycota</taxon>
        <taxon>Pezizomycotina</taxon>
        <taxon>Dothideomycetes</taxon>
        <taxon>Pleosporomycetidae</taxon>
        <taxon>Pleosporales</taxon>
        <taxon>Massarineae</taxon>
        <taxon>Didymosphaeriaceae</taxon>
        <taxon>Didymosphaeria</taxon>
    </lineage>
</organism>
<protein>
    <submittedName>
        <fullName evidence="3">Uncharacterized protein</fullName>
    </submittedName>
</protein>
<reference evidence="3" key="1">
    <citation type="submission" date="2022-10" db="EMBL/GenBank/DDBJ databases">
        <title>Tapping the CABI collections for fungal endophytes: first genome assemblies for Collariella, Neodidymelliopsis, Ascochyta clinopodiicola, Didymella pomorum, Didymosphaeria variabile, Neocosmospora piperis and Neocucurbitaria cava.</title>
        <authorList>
            <person name="Hill R."/>
        </authorList>
    </citation>
    <scope>NUCLEOTIDE SEQUENCE</scope>
    <source>
        <strain evidence="3">IMI 356815</strain>
    </source>
</reference>
<name>A0A9W9CC70_9PLEO</name>
<evidence type="ECO:0000313" key="3">
    <source>
        <dbReference type="EMBL" id="KAJ4355375.1"/>
    </source>
</evidence>
<dbReference type="Proteomes" id="UP001140513">
    <property type="component" value="Unassembled WGS sequence"/>
</dbReference>
<feature type="region of interest" description="Disordered" evidence="2">
    <location>
        <begin position="45"/>
        <end position="64"/>
    </location>
</feature>
<feature type="coiled-coil region" evidence="1">
    <location>
        <begin position="64"/>
        <end position="122"/>
    </location>
</feature>
<evidence type="ECO:0000256" key="2">
    <source>
        <dbReference type="SAM" id="MobiDB-lite"/>
    </source>
</evidence>
<feature type="coiled-coil region" evidence="1">
    <location>
        <begin position="169"/>
        <end position="196"/>
    </location>
</feature>
<dbReference type="EMBL" id="JAPEUX010000003">
    <property type="protein sequence ID" value="KAJ4355375.1"/>
    <property type="molecule type" value="Genomic_DNA"/>
</dbReference>
<dbReference type="GeneID" id="80906921"/>
<dbReference type="OrthoDB" id="3800276at2759"/>
<dbReference type="AlphaFoldDB" id="A0A9W9CC70"/>
<evidence type="ECO:0000313" key="4">
    <source>
        <dbReference type="Proteomes" id="UP001140513"/>
    </source>
</evidence>
<gene>
    <name evidence="3" type="ORF">N0V89_003391</name>
</gene>